<name>A0A4Y4AWD6_9FLAO</name>
<feature type="domain" description="Ig-like" evidence="2">
    <location>
        <begin position="12"/>
        <end position="90"/>
    </location>
</feature>
<dbReference type="STRING" id="983.SAMN05443543_10184"/>
<dbReference type="Pfam" id="PF19081">
    <property type="entry name" value="Ig_7"/>
    <property type="match status" value="1"/>
</dbReference>
<dbReference type="NCBIfam" id="TIGR04131">
    <property type="entry name" value="Bac_Flav_CTERM"/>
    <property type="match status" value="1"/>
</dbReference>
<dbReference type="Proteomes" id="UP000316775">
    <property type="component" value="Unassembled WGS sequence"/>
</dbReference>
<evidence type="ECO:0000313" key="3">
    <source>
        <dbReference type="EMBL" id="GEC71659.1"/>
    </source>
</evidence>
<reference evidence="3 4" key="1">
    <citation type="submission" date="2019-06" db="EMBL/GenBank/DDBJ databases">
        <title>Whole genome shotgun sequence of Flavobacterium flevense NBRC 14960.</title>
        <authorList>
            <person name="Hosoyama A."/>
            <person name="Uohara A."/>
            <person name="Ohji S."/>
            <person name="Ichikawa N."/>
        </authorList>
    </citation>
    <scope>NUCLEOTIDE SEQUENCE [LARGE SCALE GENOMIC DNA]</scope>
    <source>
        <strain evidence="3 4">NBRC 14960</strain>
    </source>
</reference>
<gene>
    <name evidence="3" type="ORF">FFL01_11980</name>
</gene>
<evidence type="ECO:0000259" key="2">
    <source>
        <dbReference type="Pfam" id="PF19081"/>
    </source>
</evidence>
<dbReference type="AlphaFoldDB" id="A0A4Y4AWD6"/>
<dbReference type="Pfam" id="PF13585">
    <property type="entry name" value="CHU_C"/>
    <property type="match status" value="1"/>
</dbReference>
<evidence type="ECO:0000256" key="1">
    <source>
        <dbReference type="ARBA" id="ARBA00022729"/>
    </source>
</evidence>
<dbReference type="EMBL" id="BJNP01000010">
    <property type="protein sequence ID" value="GEC71659.1"/>
    <property type="molecule type" value="Genomic_DNA"/>
</dbReference>
<keyword evidence="1" id="KW-0732">Signal</keyword>
<dbReference type="InterPro" id="IPR044023">
    <property type="entry name" value="Ig_7"/>
</dbReference>
<dbReference type="InterPro" id="IPR014755">
    <property type="entry name" value="Cu-Rt/internalin_Ig-like"/>
</dbReference>
<protein>
    <recommendedName>
        <fullName evidence="2">Ig-like domain-containing protein</fullName>
    </recommendedName>
</protein>
<dbReference type="Gene3D" id="2.60.40.1220">
    <property type="match status" value="1"/>
</dbReference>
<organism evidence="3 4">
    <name type="scientific">Flavobacterium flevense</name>
    <dbReference type="NCBI Taxonomy" id="983"/>
    <lineage>
        <taxon>Bacteria</taxon>
        <taxon>Pseudomonadati</taxon>
        <taxon>Bacteroidota</taxon>
        <taxon>Flavobacteriia</taxon>
        <taxon>Flavobacteriales</taxon>
        <taxon>Flavobacteriaceae</taxon>
        <taxon>Flavobacterium</taxon>
    </lineage>
</organism>
<keyword evidence="4" id="KW-1185">Reference proteome</keyword>
<dbReference type="InterPro" id="IPR026341">
    <property type="entry name" value="T9SS_type_B"/>
</dbReference>
<proteinExistence type="predicted"/>
<evidence type="ECO:0000313" key="4">
    <source>
        <dbReference type="Proteomes" id="UP000316775"/>
    </source>
</evidence>
<sequence>MFVSGIYAQTPAPSVSTPIYYCQGSTAIALTATPTDPSATLRWYSALTGGTEFSSAPIPSTTSVANTSYYVTQTIGGLESTPRTRIEVRVLADNGSSILDLKCFKLSGTPRTGSPEIGSESGFSWNNTPSVSNQYSYFYTINEGTPIDGSRVQSHLYIPQPQLQPGNEITLTLWHTDYPCDLSVQTCWVPCPNSFTPTFDPVNPICEGEPAPVLPKYSKEGVSGTWNPPTVDNTITKNYVFTPFGSNCSKGSLIVVVNPDSPGFSDFTICSGSSVPNLDSTSPNGVTGSWDEDVVDNLNSADYTFTPDSGQCASPQTINVTVIPSNTLTDFTWTVTEAFAENQKITVSATAAGGNYLYQLDDGPFQSNPVFEQVASGSHSITVTDEAGCSAPITKDGILVVNFPKYFTPNNDGFNDTWNVSELSSQPQAYIHIFDRYGKFLKQISPNANGWNGSYNGYLLPADDYWFVIHYKENNIDKEFKSHFSLKR</sequence>
<comment type="caution">
    <text evidence="3">The sequence shown here is derived from an EMBL/GenBank/DDBJ whole genome shotgun (WGS) entry which is preliminary data.</text>
</comment>
<accession>A0A4Y4AWD6</accession>